<protein>
    <recommendedName>
        <fullName evidence="6">Chitin-binding type-2 domain-containing protein</fullName>
    </recommendedName>
</protein>
<dbReference type="Pfam" id="PF01607">
    <property type="entry name" value="CBM_14"/>
    <property type="match status" value="3"/>
</dbReference>
<keyword evidence="1" id="KW-0147">Chitin-binding</keyword>
<dbReference type="VEuPathDB" id="VectorBase:AAEL008380"/>
<feature type="domain" description="Chitin-binding type-2" evidence="6">
    <location>
        <begin position="41"/>
        <end position="101"/>
    </location>
</feature>
<feature type="domain" description="Chitin-binding type-2" evidence="6">
    <location>
        <begin position="148"/>
        <end position="208"/>
    </location>
</feature>
<name>A0A1S4FJB2_AEDAE</name>
<dbReference type="Proteomes" id="UP000008820">
    <property type="component" value="Chromosome 3"/>
</dbReference>
<dbReference type="SMART" id="SM00494">
    <property type="entry name" value="ChtBD2"/>
    <property type="match status" value="3"/>
</dbReference>
<evidence type="ECO:0000256" key="2">
    <source>
        <dbReference type="ARBA" id="ARBA00022729"/>
    </source>
</evidence>
<evidence type="ECO:0000256" key="4">
    <source>
        <dbReference type="ARBA" id="ARBA00023157"/>
    </source>
</evidence>
<keyword evidence="5" id="KW-0325">Glycoprotein</keyword>
<dbReference type="InParanoid" id="A0A1S4FJB2"/>
<keyword evidence="3" id="KW-0677">Repeat</keyword>
<dbReference type="SUPFAM" id="SSF57625">
    <property type="entry name" value="Invertebrate chitin-binding proteins"/>
    <property type="match status" value="3"/>
</dbReference>
<evidence type="ECO:0000313" key="8">
    <source>
        <dbReference type="Proteomes" id="UP000008820"/>
    </source>
</evidence>
<dbReference type="PANTHER" id="PTHR23301:SF0">
    <property type="entry name" value="CHITIN-BINDING TYPE-2 DOMAIN-CONTAINING PROTEIN-RELATED"/>
    <property type="match status" value="1"/>
</dbReference>
<evidence type="ECO:0000256" key="3">
    <source>
        <dbReference type="ARBA" id="ARBA00022737"/>
    </source>
</evidence>
<proteinExistence type="predicted"/>
<dbReference type="GO" id="GO:0008061">
    <property type="term" value="F:chitin binding"/>
    <property type="evidence" value="ECO:0007669"/>
    <property type="project" value="UniProtKB-KW"/>
</dbReference>
<dbReference type="EnsemblMetazoa" id="AAEL008380-RA">
    <property type="protein sequence ID" value="AAEL008380-PA"/>
    <property type="gene ID" value="AAEL008380"/>
</dbReference>
<dbReference type="OrthoDB" id="6020543at2759"/>
<evidence type="ECO:0000256" key="5">
    <source>
        <dbReference type="ARBA" id="ARBA00023180"/>
    </source>
</evidence>
<dbReference type="Gene3D" id="2.170.140.10">
    <property type="entry name" value="Chitin binding domain"/>
    <property type="match status" value="3"/>
</dbReference>
<dbReference type="InterPro" id="IPR051940">
    <property type="entry name" value="Chitin_bind-dev_reg"/>
</dbReference>
<dbReference type="PROSITE" id="PS50940">
    <property type="entry name" value="CHIT_BIND_II"/>
    <property type="match status" value="3"/>
</dbReference>
<dbReference type="AlphaFoldDB" id="A0A1S4FJB2"/>
<dbReference type="GO" id="GO:0005576">
    <property type="term" value="C:extracellular region"/>
    <property type="evidence" value="ECO:0007669"/>
    <property type="project" value="InterPro"/>
</dbReference>
<sequence>MKQFILLITLLGMTVQGQLWGGGGGGGDCSSGCPDFECHKDMRCFSTVASKDAVLLPHEDCNQFYKCQAGFMACRFNCPKGLHFNKEKMVCDWPWFACCDDRIPCIKRCEPGITCPDGTTTTMRPTTTPRPPPPPCSTGCPEFNCTKDIRCFSTIASKEAVLLPHTNCNKFYKCQSGFLACEFDCPKGLHFNDVKKVCDWPWLACCDKNGPCIEPCIPEVTCPPGKTTTTTRPTTTTPPTPAPCTTECPTNCHEDRRCSGVISKGEAILLPHLQCDKFWKCMDGSNRACEFECPPGLHFNREKNVCDWPWFACCDPRIECKKPCIPGITCAPSSFGGY</sequence>
<keyword evidence="2" id="KW-0732">Signal</keyword>
<keyword evidence="8" id="KW-1185">Reference proteome</keyword>
<dbReference type="InterPro" id="IPR002557">
    <property type="entry name" value="Chitin-bd_dom"/>
</dbReference>
<dbReference type="InterPro" id="IPR036508">
    <property type="entry name" value="Chitin-bd_dom_sf"/>
</dbReference>
<feature type="domain" description="Chitin-binding type-2" evidence="6">
    <location>
        <begin position="255"/>
        <end position="316"/>
    </location>
</feature>
<reference evidence="7 8" key="1">
    <citation type="submission" date="2017-06" db="EMBL/GenBank/DDBJ databases">
        <title>Aedes aegypti genome working group (AGWG) sequencing and assembly.</title>
        <authorList>
            <consortium name="Aedes aegypti Genome Working Group (AGWG)"/>
            <person name="Matthews B.J."/>
        </authorList>
    </citation>
    <scope>NUCLEOTIDE SEQUENCE [LARGE SCALE GENOMIC DNA]</scope>
    <source>
        <strain evidence="7 8">LVP_AGWG</strain>
    </source>
</reference>
<accession>A0A1S4FJB2</accession>
<evidence type="ECO:0000256" key="1">
    <source>
        <dbReference type="ARBA" id="ARBA00022669"/>
    </source>
</evidence>
<keyword evidence="4" id="KW-1015">Disulfide bond</keyword>
<gene>
    <name evidence="7" type="primary">5570579</name>
</gene>
<organism evidence="7 8">
    <name type="scientific">Aedes aegypti</name>
    <name type="common">Yellowfever mosquito</name>
    <name type="synonym">Culex aegypti</name>
    <dbReference type="NCBI Taxonomy" id="7159"/>
    <lineage>
        <taxon>Eukaryota</taxon>
        <taxon>Metazoa</taxon>
        <taxon>Ecdysozoa</taxon>
        <taxon>Arthropoda</taxon>
        <taxon>Hexapoda</taxon>
        <taxon>Insecta</taxon>
        <taxon>Pterygota</taxon>
        <taxon>Neoptera</taxon>
        <taxon>Endopterygota</taxon>
        <taxon>Diptera</taxon>
        <taxon>Nematocera</taxon>
        <taxon>Culicoidea</taxon>
        <taxon>Culicidae</taxon>
        <taxon>Culicinae</taxon>
        <taxon>Aedini</taxon>
        <taxon>Aedes</taxon>
        <taxon>Stegomyia</taxon>
    </lineage>
</organism>
<evidence type="ECO:0000259" key="6">
    <source>
        <dbReference type="PROSITE" id="PS50940"/>
    </source>
</evidence>
<dbReference type="SMR" id="A0A1S4FJB2"/>
<dbReference type="PANTHER" id="PTHR23301">
    <property type="entry name" value="CHITIN BINDING PERITROPHIN-A"/>
    <property type="match status" value="1"/>
</dbReference>
<reference evidence="7" key="2">
    <citation type="submission" date="2020-05" db="UniProtKB">
        <authorList>
            <consortium name="EnsemblMetazoa"/>
        </authorList>
    </citation>
    <scope>IDENTIFICATION</scope>
    <source>
        <strain evidence="7">LVP_AGWG</strain>
    </source>
</reference>
<evidence type="ECO:0000313" key="7">
    <source>
        <dbReference type="EnsemblMetazoa" id="AAEL008380-PA"/>
    </source>
</evidence>